<proteinExistence type="predicted"/>
<name>A0AAN9FK82_CROPI</name>
<evidence type="ECO:0000313" key="2">
    <source>
        <dbReference type="EMBL" id="KAK7274935.1"/>
    </source>
</evidence>
<feature type="region of interest" description="Disordered" evidence="1">
    <location>
        <begin position="1"/>
        <end position="71"/>
    </location>
</feature>
<organism evidence="2 3">
    <name type="scientific">Crotalaria pallida</name>
    <name type="common">Smooth rattlebox</name>
    <name type="synonym">Crotalaria striata</name>
    <dbReference type="NCBI Taxonomy" id="3830"/>
    <lineage>
        <taxon>Eukaryota</taxon>
        <taxon>Viridiplantae</taxon>
        <taxon>Streptophyta</taxon>
        <taxon>Embryophyta</taxon>
        <taxon>Tracheophyta</taxon>
        <taxon>Spermatophyta</taxon>
        <taxon>Magnoliopsida</taxon>
        <taxon>eudicotyledons</taxon>
        <taxon>Gunneridae</taxon>
        <taxon>Pentapetalae</taxon>
        <taxon>rosids</taxon>
        <taxon>fabids</taxon>
        <taxon>Fabales</taxon>
        <taxon>Fabaceae</taxon>
        <taxon>Papilionoideae</taxon>
        <taxon>50 kb inversion clade</taxon>
        <taxon>genistoids sensu lato</taxon>
        <taxon>core genistoids</taxon>
        <taxon>Crotalarieae</taxon>
        <taxon>Crotalaria</taxon>
    </lineage>
</organism>
<dbReference type="AlphaFoldDB" id="A0AAN9FK82"/>
<feature type="compositionally biased region" description="Basic and acidic residues" evidence="1">
    <location>
        <begin position="61"/>
        <end position="71"/>
    </location>
</feature>
<dbReference type="Proteomes" id="UP001372338">
    <property type="component" value="Unassembled WGS sequence"/>
</dbReference>
<sequence length="244" mass="27084">MEFEVDDNTEAASKGNENHFSDESSGELSGDESDSNYLASSSEDEDMNTETEDEVWGSCEESERCSGKQKSFDGGETYGAAIWQIPELYGELNSPQLERITSLDTHTGKMFPKNLHSDYDVEEAQCGINAAHVEAENVVNGIGVVKLMDVIVQLSKKCGESKDFFIHPLLGIFHKQHGGFSLHPSPVQVSLAFDQRKKYRDGWTTSALPEDANDVRVRQPSWWLQGHLGFPPPQVMSSSPRPPM</sequence>
<evidence type="ECO:0000313" key="3">
    <source>
        <dbReference type="Proteomes" id="UP001372338"/>
    </source>
</evidence>
<keyword evidence="3" id="KW-1185">Reference proteome</keyword>
<feature type="compositionally biased region" description="Acidic residues" evidence="1">
    <location>
        <begin position="42"/>
        <end position="55"/>
    </location>
</feature>
<evidence type="ECO:0000256" key="1">
    <source>
        <dbReference type="SAM" id="MobiDB-lite"/>
    </source>
</evidence>
<protein>
    <submittedName>
        <fullName evidence="2">Uncharacterized protein</fullName>
    </submittedName>
</protein>
<comment type="caution">
    <text evidence="2">The sequence shown here is derived from an EMBL/GenBank/DDBJ whole genome shotgun (WGS) entry which is preliminary data.</text>
</comment>
<gene>
    <name evidence="2" type="ORF">RIF29_16037</name>
</gene>
<accession>A0AAN9FK82</accession>
<dbReference type="EMBL" id="JAYWIO010000003">
    <property type="protein sequence ID" value="KAK7274935.1"/>
    <property type="molecule type" value="Genomic_DNA"/>
</dbReference>
<reference evidence="2 3" key="1">
    <citation type="submission" date="2024-01" db="EMBL/GenBank/DDBJ databases">
        <title>The genomes of 5 underutilized Papilionoideae crops provide insights into root nodulation and disease resistanc.</title>
        <authorList>
            <person name="Yuan L."/>
        </authorList>
    </citation>
    <scope>NUCLEOTIDE SEQUENCE [LARGE SCALE GENOMIC DNA]</scope>
    <source>
        <strain evidence="2">ZHUSHIDOU_FW_LH</strain>
        <tissue evidence="2">Leaf</tissue>
    </source>
</reference>